<name>A0A7Y0R2R4_VIBAL</name>
<evidence type="ECO:0000256" key="4">
    <source>
        <dbReference type="ARBA" id="ARBA00022692"/>
    </source>
</evidence>
<evidence type="ECO:0000256" key="1">
    <source>
        <dbReference type="ARBA" id="ARBA00004571"/>
    </source>
</evidence>
<dbReference type="Proteomes" id="UP000565155">
    <property type="component" value="Unassembled WGS sequence"/>
</dbReference>
<dbReference type="SUPFAM" id="SSF56935">
    <property type="entry name" value="Porins"/>
    <property type="match status" value="1"/>
</dbReference>
<comment type="caution">
    <text evidence="9">The sequence shown here is derived from an EMBL/GenBank/DDBJ whole genome shotgun (WGS) entry which is preliminary data.</text>
</comment>
<evidence type="ECO:0000256" key="8">
    <source>
        <dbReference type="PROSITE-ProRule" id="PRU10144"/>
    </source>
</evidence>
<evidence type="ECO:0000256" key="5">
    <source>
        <dbReference type="ARBA" id="ARBA00023136"/>
    </source>
</evidence>
<keyword evidence="5 7" id="KW-0472">Membrane</keyword>
<organism evidence="9 10">
    <name type="scientific">Vibrio alginolyticus</name>
    <dbReference type="NCBI Taxonomy" id="663"/>
    <lineage>
        <taxon>Bacteria</taxon>
        <taxon>Pseudomonadati</taxon>
        <taxon>Pseudomonadota</taxon>
        <taxon>Gammaproteobacteria</taxon>
        <taxon>Vibrionales</taxon>
        <taxon>Vibrionaceae</taxon>
        <taxon>Vibrio</taxon>
    </lineage>
</organism>
<proteinExistence type="inferred from homology"/>
<evidence type="ECO:0000256" key="3">
    <source>
        <dbReference type="ARBA" id="ARBA00022452"/>
    </source>
</evidence>
<keyword evidence="4 7" id="KW-0812">Transmembrane</keyword>
<dbReference type="PROSITE" id="PS01156">
    <property type="entry name" value="TONB_DEPENDENT_REC_2"/>
    <property type="match status" value="1"/>
</dbReference>
<evidence type="ECO:0000313" key="9">
    <source>
        <dbReference type="EMBL" id="NMR78010.1"/>
    </source>
</evidence>
<evidence type="ECO:0000313" key="10">
    <source>
        <dbReference type="Proteomes" id="UP000565155"/>
    </source>
</evidence>
<comment type="subcellular location">
    <subcellularLocation>
        <location evidence="1 7">Cell outer membrane</location>
        <topology evidence="1 7">Multi-pass membrane protein</topology>
    </subcellularLocation>
</comment>
<dbReference type="GO" id="GO:0009279">
    <property type="term" value="C:cell outer membrane"/>
    <property type="evidence" value="ECO:0007669"/>
    <property type="project" value="UniProtKB-SubCell"/>
</dbReference>
<evidence type="ECO:0000256" key="6">
    <source>
        <dbReference type="ARBA" id="ARBA00023237"/>
    </source>
</evidence>
<evidence type="ECO:0000256" key="2">
    <source>
        <dbReference type="ARBA" id="ARBA00022448"/>
    </source>
</evidence>
<accession>A0A7Y0R2R4</accession>
<feature type="non-terminal residue" evidence="9">
    <location>
        <position position="1"/>
    </location>
</feature>
<gene>
    <name evidence="9" type="ORF">HKB35_31005</name>
</gene>
<dbReference type="InterPro" id="IPR010917">
    <property type="entry name" value="TonB_rcpt_CS"/>
</dbReference>
<keyword evidence="3 7" id="KW-1134">Transmembrane beta strand</keyword>
<dbReference type="InterPro" id="IPR036942">
    <property type="entry name" value="Beta-barrel_TonB_sf"/>
</dbReference>
<dbReference type="PROSITE" id="PS52016">
    <property type="entry name" value="TONB_DEPENDENT_REC_3"/>
    <property type="match status" value="1"/>
</dbReference>
<reference evidence="9 10" key="1">
    <citation type="submission" date="2020-04" db="EMBL/GenBank/DDBJ databases">
        <title>Whole-genome sequencing of Vibrio spp. from China reveals different genetic environments of blaCTX-M-14 among diverse lineages.</title>
        <authorList>
            <person name="Zheng Z."/>
            <person name="Ye L."/>
            <person name="Chen S."/>
        </authorList>
    </citation>
    <scope>NUCLEOTIDE SEQUENCE [LARGE SCALE GENOMIC DNA]</scope>
    <source>
        <strain evidence="9 10">Vb1636</strain>
    </source>
</reference>
<feature type="short sequence motif" description="TonB C-terminal box" evidence="8">
    <location>
        <begin position="72"/>
        <end position="89"/>
    </location>
</feature>
<keyword evidence="6 7" id="KW-0998">Cell outer membrane</keyword>
<keyword evidence="2 7" id="KW-0813">Transport</keyword>
<dbReference type="Gene3D" id="2.40.170.20">
    <property type="entry name" value="TonB-dependent receptor, beta-barrel domain"/>
    <property type="match status" value="1"/>
</dbReference>
<sequence>TIFGWTSMFVLEEDNVFDGQPAKDSYDVHNLYAQWVPSNVDGLSVTFGIDNVFDEVYTSHASRSGTVRGFTLDDYEPGRNFKLSAAYQF</sequence>
<dbReference type="InterPro" id="IPR039426">
    <property type="entry name" value="TonB-dep_rcpt-like"/>
</dbReference>
<dbReference type="AlphaFoldDB" id="A0A7Y0R2R4"/>
<evidence type="ECO:0000256" key="7">
    <source>
        <dbReference type="PROSITE-ProRule" id="PRU01360"/>
    </source>
</evidence>
<keyword evidence="9" id="KW-0675">Receptor</keyword>
<protein>
    <submittedName>
        <fullName evidence="9">TonB-dependent receptor</fullName>
    </submittedName>
</protein>
<dbReference type="EMBL" id="JABCMA010001290">
    <property type="protein sequence ID" value="NMR78010.1"/>
    <property type="molecule type" value="Genomic_DNA"/>
</dbReference>
<comment type="similarity">
    <text evidence="7">Belongs to the TonB-dependent receptor family.</text>
</comment>